<evidence type="ECO:0000259" key="1">
    <source>
        <dbReference type="Pfam" id="PF13456"/>
    </source>
</evidence>
<dbReference type="InterPro" id="IPR012337">
    <property type="entry name" value="RNaseH-like_sf"/>
</dbReference>
<evidence type="ECO:0000313" key="2">
    <source>
        <dbReference type="EMBL" id="KAG5408159.1"/>
    </source>
</evidence>
<dbReference type="InterPro" id="IPR036397">
    <property type="entry name" value="RNaseH_sf"/>
</dbReference>
<dbReference type="Proteomes" id="UP000823674">
    <property type="component" value="Chromosome A02"/>
</dbReference>
<name>A0ABQ7NB79_BRACM</name>
<evidence type="ECO:0000313" key="3">
    <source>
        <dbReference type="Proteomes" id="UP000823674"/>
    </source>
</evidence>
<dbReference type="SUPFAM" id="SSF53098">
    <property type="entry name" value="Ribonuclease H-like"/>
    <property type="match status" value="1"/>
</dbReference>
<dbReference type="Gene3D" id="3.30.420.10">
    <property type="entry name" value="Ribonuclease H-like superfamily/Ribonuclease H"/>
    <property type="match status" value="1"/>
</dbReference>
<feature type="domain" description="RNase H type-1" evidence="1">
    <location>
        <begin position="18"/>
        <end position="79"/>
    </location>
</feature>
<dbReference type="InterPro" id="IPR002156">
    <property type="entry name" value="RNaseH_domain"/>
</dbReference>
<dbReference type="EMBL" id="JADBGQ010000002">
    <property type="protein sequence ID" value="KAG5408159.1"/>
    <property type="molecule type" value="Genomic_DNA"/>
</dbReference>
<sequence>MLKTTVTIVTGAHDLSSSIRVESDSSLLINAIKRKEPLSEIHGVLSDIAMLSSHPSFNLSFHWIPRIQNVVADSLAKEALSMVEGVMTLT</sequence>
<dbReference type="CDD" id="cd06222">
    <property type="entry name" value="RNase_H_like"/>
    <property type="match status" value="1"/>
</dbReference>
<gene>
    <name evidence="2" type="primary">A02g500310.1_BraROA</name>
    <name evidence="2" type="ORF">IGI04_004478</name>
</gene>
<organism evidence="2 3">
    <name type="scientific">Brassica rapa subsp. trilocularis</name>
    <dbReference type="NCBI Taxonomy" id="1813537"/>
    <lineage>
        <taxon>Eukaryota</taxon>
        <taxon>Viridiplantae</taxon>
        <taxon>Streptophyta</taxon>
        <taxon>Embryophyta</taxon>
        <taxon>Tracheophyta</taxon>
        <taxon>Spermatophyta</taxon>
        <taxon>Magnoliopsida</taxon>
        <taxon>eudicotyledons</taxon>
        <taxon>Gunneridae</taxon>
        <taxon>Pentapetalae</taxon>
        <taxon>rosids</taxon>
        <taxon>malvids</taxon>
        <taxon>Brassicales</taxon>
        <taxon>Brassicaceae</taxon>
        <taxon>Brassiceae</taxon>
        <taxon>Brassica</taxon>
    </lineage>
</organism>
<comment type="caution">
    <text evidence="2">The sequence shown here is derived from an EMBL/GenBank/DDBJ whole genome shotgun (WGS) entry which is preliminary data.</text>
</comment>
<dbReference type="Pfam" id="PF13456">
    <property type="entry name" value="RVT_3"/>
    <property type="match status" value="1"/>
</dbReference>
<reference evidence="2 3" key="1">
    <citation type="submission" date="2021-03" db="EMBL/GenBank/DDBJ databases">
        <authorList>
            <person name="King G.J."/>
            <person name="Bancroft I."/>
            <person name="Baten A."/>
            <person name="Bloomfield J."/>
            <person name="Borpatragohain P."/>
            <person name="He Z."/>
            <person name="Irish N."/>
            <person name="Irwin J."/>
            <person name="Liu K."/>
            <person name="Mauleon R.P."/>
            <person name="Moore J."/>
            <person name="Morris R."/>
            <person name="Ostergaard L."/>
            <person name="Wang B."/>
            <person name="Wells R."/>
        </authorList>
    </citation>
    <scope>NUCLEOTIDE SEQUENCE [LARGE SCALE GENOMIC DNA]</scope>
    <source>
        <strain evidence="2">R-o-18</strain>
        <tissue evidence="2">Leaf</tissue>
    </source>
</reference>
<accession>A0ABQ7NB79</accession>
<protein>
    <recommendedName>
        <fullName evidence="1">RNase H type-1 domain-containing protein</fullName>
    </recommendedName>
</protein>
<dbReference type="InterPro" id="IPR044730">
    <property type="entry name" value="RNase_H-like_dom_plant"/>
</dbReference>
<keyword evidence="3" id="KW-1185">Reference proteome</keyword>
<proteinExistence type="predicted"/>